<evidence type="ECO:0000313" key="2">
    <source>
        <dbReference type="EMBL" id="KAL0630381.1"/>
    </source>
</evidence>
<feature type="transmembrane region" description="Helical" evidence="1">
    <location>
        <begin position="292"/>
        <end position="311"/>
    </location>
</feature>
<feature type="transmembrane region" description="Helical" evidence="1">
    <location>
        <begin position="390"/>
        <end position="409"/>
    </location>
</feature>
<keyword evidence="1" id="KW-0472">Membrane</keyword>
<dbReference type="EMBL" id="JBBBZM010000732">
    <property type="protein sequence ID" value="KAL0630381.1"/>
    <property type="molecule type" value="Genomic_DNA"/>
</dbReference>
<feature type="transmembrane region" description="Helical" evidence="1">
    <location>
        <begin position="323"/>
        <end position="343"/>
    </location>
</feature>
<feature type="transmembrane region" description="Helical" evidence="1">
    <location>
        <begin position="235"/>
        <end position="252"/>
    </location>
</feature>
<reference evidence="2 3" key="1">
    <citation type="submission" date="2024-02" db="EMBL/GenBank/DDBJ databases">
        <title>Discinaceae phylogenomics.</title>
        <authorList>
            <person name="Dirks A.C."/>
            <person name="James T.Y."/>
        </authorList>
    </citation>
    <scope>NUCLEOTIDE SEQUENCE [LARGE SCALE GENOMIC DNA]</scope>
    <source>
        <strain evidence="2 3">ACD0624</strain>
    </source>
</reference>
<sequence>MFNVNTSGVDIDQYVDFYFLWGVNITDDREVFYRLRSHLKERFGGISVADRLFSVAGFTVQSKSNTFLLSMGGFLYDKVGDRNEYKRRLDAPDLTGEDLIDIYLDAAFEGFVASVGRSERYAFDTVLYALASENRISGRASDVSRLAGLCHYPEDDVQRVVEYMTGTGMLEPAMEDGSQTFRLKHEKLSDRVLKSDKLQVHSRAVVGIRFLSENRISTAKLTRPLLFPNSHEKPWVSAGSISVYIFVLFGIARLLQPDAVFVAVHFLTDVALAVGVRAHFIVSGYQEYYAEAVYYAPHFMAHVAWVSYIDRMNRSFIQNVAKGWYAFAGQCLAPIGCVLGLSVSYTPELFVVPIVAVGILFGMLVMLISRTASFGGQSKIETWYWGVRSIINVVVVLAFAYFLDLAGLLSSNNQLIPYFAPTTTVLAVVWAEGLAMLWFWTHIYPEQNNRNVWAANLAMYDKGRIYGR</sequence>
<evidence type="ECO:0000256" key="1">
    <source>
        <dbReference type="SAM" id="Phobius"/>
    </source>
</evidence>
<keyword evidence="1" id="KW-0812">Transmembrane</keyword>
<keyword evidence="3" id="KW-1185">Reference proteome</keyword>
<evidence type="ECO:0000313" key="3">
    <source>
        <dbReference type="Proteomes" id="UP001447188"/>
    </source>
</evidence>
<feature type="transmembrane region" description="Helical" evidence="1">
    <location>
        <begin position="349"/>
        <end position="369"/>
    </location>
</feature>
<keyword evidence="1" id="KW-1133">Transmembrane helix</keyword>
<protein>
    <submittedName>
        <fullName evidence="2">Uncharacterized protein</fullName>
    </submittedName>
</protein>
<organism evidence="2 3">
    <name type="scientific">Discina gigas</name>
    <dbReference type="NCBI Taxonomy" id="1032678"/>
    <lineage>
        <taxon>Eukaryota</taxon>
        <taxon>Fungi</taxon>
        <taxon>Dikarya</taxon>
        <taxon>Ascomycota</taxon>
        <taxon>Pezizomycotina</taxon>
        <taxon>Pezizomycetes</taxon>
        <taxon>Pezizales</taxon>
        <taxon>Discinaceae</taxon>
        <taxon>Discina</taxon>
    </lineage>
</organism>
<feature type="transmembrane region" description="Helical" evidence="1">
    <location>
        <begin position="415"/>
        <end position="440"/>
    </location>
</feature>
<comment type="caution">
    <text evidence="2">The sequence shown here is derived from an EMBL/GenBank/DDBJ whole genome shotgun (WGS) entry which is preliminary data.</text>
</comment>
<accession>A0ABR3G350</accession>
<feature type="transmembrane region" description="Helical" evidence="1">
    <location>
        <begin position="259"/>
        <end position="280"/>
    </location>
</feature>
<gene>
    <name evidence="2" type="ORF">Q9L58_010772</name>
</gene>
<name>A0ABR3G350_9PEZI</name>
<proteinExistence type="predicted"/>
<dbReference type="Proteomes" id="UP001447188">
    <property type="component" value="Unassembled WGS sequence"/>
</dbReference>